<reference evidence="1" key="1">
    <citation type="submission" date="2022-06" db="EMBL/GenBank/DDBJ databases">
        <title>Uncovering the hologenomic basis of an extraordinary plant invasion.</title>
        <authorList>
            <person name="Bieker V.C."/>
            <person name="Martin M.D."/>
            <person name="Gilbert T."/>
            <person name="Hodgins K."/>
            <person name="Battlay P."/>
            <person name="Petersen B."/>
            <person name="Wilson J."/>
        </authorList>
    </citation>
    <scope>NUCLEOTIDE SEQUENCE</scope>
    <source>
        <strain evidence="1">AA19_3_7</strain>
        <tissue evidence="1">Leaf</tissue>
    </source>
</reference>
<comment type="caution">
    <text evidence="1">The sequence shown here is derived from an EMBL/GenBank/DDBJ whole genome shotgun (WGS) entry which is preliminary data.</text>
</comment>
<name>A0AAD5DES7_AMBAR</name>
<dbReference type="Proteomes" id="UP001206925">
    <property type="component" value="Unassembled WGS sequence"/>
</dbReference>
<dbReference type="EMBL" id="JAMZMK010000018">
    <property type="protein sequence ID" value="KAI7758194.1"/>
    <property type="molecule type" value="Genomic_DNA"/>
</dbReference>
<gene>
    <name evidence="1" type="ORF">M8C21_006523</name>
</gene>
<dbReference type="AlphaFoldDB" id="A0AAD5DES7"/>
<proteinExistence type="predicted"/>
<protein>
    <submittedName>
        <fullName evidence="1">Uncharacterized protein</fullName>
    </submittedName>
</protein>
<sequence length="51" mass="5827">MAVLAIYGHPYQSCTRALIRMIRVPFINNRSEPIKNLRIMALTEAQAEDPI</sequence>
<evidence type="ECO:0000313" key="1">
    <source>
        <dbReference type="EMBL" id="KAI7758194.1"/>
    </source>
</evidence>
<keyword evidence="2" id="KW-1185">Reference proteome</keyword>
<accession>A0AAD5DES7</accession>
<organism evidence="1 2">
    <name type="scientific">Ambrosia artemisiifolia</name>
    <name type="common">Common ragweed</name>
    <dbReference type="NCBI Taxonomy" id="4212"/>
    <lineage>
        <taxon>Eukaryota</taxon>
        <taxon>Viridiplantae</taxon>
        <taxon>Streptophyta</taxon>
        <taxon>Embryophyta</taxon>
        <taxon>Tracheophyta</taxon>
        <taxon>Spermatophyta</taxon>
        <taxon>Magnoliopsida</taxon>
        <taxon>eudicotyledons</taxon>
        <taxon>Gunneridae</taxon>
        <taxon>Pentapetalae</taxon>
        <taxon>asterids</taxon>
        <taxon>campanulids</taxon>
        <taxon>Asterales</taxon>
        <taxon>Asteraceae</taxon>
        <taxon>Asteroideae</taxon>
        <taxon>Heliantheae alliance</taxon>
        <taxon>Heliantheae</taxon>
        <taxon>Ambrosia</taxon>
    </lineage>
</organism>
<evidence type="ECO:0000313" key="2">
    <source>
        <dbReference type="Proteomes" id="UP001206925"/>
    </source>
</evidence>